<evidence type="ECO:0000256" key="1">
    <source>
        <dbReference type="SAM" id="Coils"/>
    </source>
</evidence>
<feature type="compositionally biased region" description="Basic and acidic residues" evidence="2">
    <location>
        <begin position="1"/>
        <end position="14"/>
    </location>
</feature>
<name>A0A1G2DEK2_9BACT</name>
<reference evidence="3 4" key="1">
    <citation type="journal article" date="2016" name="Nat. Commun.">
        <title>Thousands of microbial genomes shed light on interconnected biogeochemical processes in an aquifer system.</title>
        <authorList>
            <person name="Anantharaman K."/>
            <person name="Brown C.T."/>
            <person name="Hug L.A."/>
            <person name="Sharon I."/>
            <person name="Castelle C.J."/>
            <person name="Probst A.J."/>
            <person name="Thomas B.C."/>
            <person name="Singh A."/>
            <person name="Wilkins M.J."/>
            <person name="Karaoz U."/>
            <person name="Brodie E.L."/>
            <person name="Williams K.H."/>
            <person name="Hubbard S.S."/>
            <person name="Banfield J.F."/>
        </authorList>
    </citation>
    <scope>NUCLEOTIDE SEQUENCE [LARGE SCALE GENOMIC DNA]</scope>
</reference>
<accession>A0A1G2DEK2</accession>
<dbReference type="EMBL" id="MHLP01000038">
    <property type="protein sequence ID" value="OGZ11381.1"/>
    <property type="molecule type" value="Genomic_DNA"/>
</dbReference>
<feature type="compositionally biased region" description="Basic and acidic residues" evidence="2">
    <location>
        <begin position="117"/>
        <end position="128"/>
    </location>
</feature>
<feature type="region of interest" description="Disordered" evidence="2">
    <location>
        <begin position="116"/>
        <end position="148"/>
    </location>
</feature>
<dbReference type="AlphaFoldDB" id="A0A1G2DEK2"/>
<evidence type="ECO:0000313" key="4">
    <source>
        <dbReference type="Proteomes" id="UP000178534"/>
    </source>
</evidence>
<dbReference type="Proteomes" id="UP000178534">
    <property type="component" value="Unassembled WGS sequence"/>
</dbReference>
<dbReference type="STRING" id="1798665.A2942_04180"/>
<feature type="region of interest" description="Disordered" evidence="2">
    <location>
        <begin position="1"/>
        <end position="22"/>
    </location>
</feature>
<sequence>MKKIERSGDGEQEKTNAPFSSEYYHGMPDTVIEGNNEYRTEVGALIQLLQPLLLARSVTIEVIQAKEMLEGLREDVECLEKIEDSEQRKEKELEIRRALNDIGRFIEVYAEQGLTPRGKEMTGLREPSDPSAQTFIPPDWNNPGGRLQ</sequence>
<evidence type="ECO:0000313" key="3">
    <source>
        <dbReference type="EMBL" id="OGZ11381.1"/>
    </source>
</evidence>
<keyword evidence="1" id="KW-0175">Coiled coil</keyword>
<comment type="caution">
    <text evidence="3">The sequence shown here is derived from an EMBL/GenBank/DDBJ whole genome shotgun (WGS) entry which is preliminary data.</text>
</comment>
<proteinExistence type="predicted"/>
<protein>
    <submittedName>
        <fullName evidence="3">Uncharacterized protein</fullName>
    </submittedName>
</protein>
<organism evidence="3 4">
    <name type="scientific">Candidatus Lloydbacteria bacterium RIFCSPLOWO2_01_FULL_50_20</name>
    <dbReference type="NCBI Taxonomy" id="1798665"/>
    <lineage>
        <taxon>Bacteria</taxon>
        <taxon>Candidatus Lloydiibacteriota</taxon>
    </lineage>
</organism>
<gene>
    <name evidence="3" type="ORF">A2942_04180</name>
</gene>
<evidence type="ECO:0000256" key="2">
    <source>
        <dbReference type="SAM" id="MobiDB-lite"/>
    </source>
</evidence>
<feature type="coiled-coil region" evidence="1">
    <location>
        <begin position="62"/>
        <end position="89"/>
    </location>
</feature>